<dbReference type="InterPro" id="IPR014284">
    <property type="entry name" value="RNA_pol_sigma-70_dom"/>
</dbReference>
<sequence>MKQRRTIERLADEELMTLVQEGEPRALEVLYDRHGGAAYSLAHRIMGDRQTAEDVTQEAFVSIWRSGGRYDGSRGSVRSWVLAILRNRAIDALRRSAARAPRLDYDDDGALEAQASEERTDGEALRRERARVVRGALQELPQDQSQVLGLAYFGGFTHREISDLLDVPLGTIKGRMRLGLEKMRTSMDEAI</sequence>
<evidence type="ECO:0000256" key="4">
    <source>
        <dbReference type="ARBA" id="ARBA00023125"/>
    </source>
</evidence>
<keyword evidence="3" id="KW-0731">Sigma factor</keyword>
<dbReference type="InterPro" id="IPR039425">
    <property type="entry name" value="RNA_pol_sigma-70-like"/>
</dbReference>
<dbReference type="InterPro" id="IPR007630">
    <property type="entry name" value="RNA_pol_sigma70_r4"/>
</dbReference>
<comment type="caution">
    <text evidence="8">The sequence shown here is derived from an EMBL/GenBank/DDBJ whole genome shotgun (WGS) entry which is preliminary data.</text>
</comment>
<evidence type="ECO:0000259" key="6">
    <source>
        <dbReference type="Pfam" id="PF04542"/>
    </source>
</evidence>
<accession>A0ABU4HT09</accession>
<dbReference type="InterPro" id="IPR007627">
    <property type="entry name" value="RNA_pol_sigma70_r2"/>
</dbReference>
<evidence type="ECO:0000313" key="8">
    <source>
        <dbReference type="EMBL" id="MDW5596457.1"/>
    </source>
</evidence>
<evidence type="ECO:0000256" key="2">
    <source>
        <dbReference type="ARBA" id="ARBA00023015"/>
    </source>
</evidence>
<keyword evidence="5" id="KW-0804">Transcription</keyword>
<feature type="domain" description="RNA polymerase sigma-70 region 2" evidence="6">
    <location>
        <begin position="30"/>
        <end position="97"/>
    </location>
</feature>
<evidence type="ECO:0000259" key="7">
    <source>
        <dbReference type="Pfam" id="PF04545"/>
    </source>
</evidence>
<reference evidence="9" key="1">
    <citation type="submission" date="2023-07" db="EMBL/GenBank/DDBJ databases">
        <title>Conexibacter stalactiti sp. nov., isolated from stalactites in a lava cave and emended description of the genus Conexibacter.</title>
        <authorList>
            <person name="Lee S.D."/>
        </authorList>
    </citation>
    <scope>NUCLEOTIDE SEQUENCE [LARGE SCALE GENOMIC DNA]</scope>
    <source>
        <strain evidence="9">KCTC 39840</strain>
    </source>
</reference>
<comment type="similarity">
    <text evidence="1">Belongs to the sigma-70 factor family. ECF subfamily.</text>
</comment>
<dbReference type="Gene3D" id="1.10.10.10">
    <property type="entry name" value="Winged helix-like DNA-binding domain superfamily/Winged helix DNA-binding domain"/>
    <property type="match status" value="1"/>
</dbReference>
<dbReference type="SUPFAM" id="SSF88659">
    <property type="entry name" value="Sigma3 and sigma4 domains of RNA polymerase sigma factors"/>
    <property type="match status" value="1"/>
</dbReference>
<dbReference type="InterPro" id="IPR036388">
    <property type="entry name" value="WH-like_DNA-bd_sf"/>
</dbReference>
<dbReference type="Proteomes" id="UP001284601">
    <property type="component" value="Unassembled WGS sequence"/>
</dbReference>
<keyword evidence="9" id="KW-1185">Reference proteome</keyword>
<evidence type="ECO:0000313" key="9">
    <source>
        <dbReference type="Proteomes" id="UP001284601"/>
    </source>
</evidence>
<dbReference type="Gene3D" id="1.10.1740.10">
    <property type="match status" value="1"/>
</dbReference>
<dbReference type="Pfam" id="PF04545">
    <property type="entry name" value="Sigma70_r4"/>
    <property type="match status" value="1"/>
</dbReference>
<gene>
    <name evidence="8" type="ORF">R7226_19070</name>
</gene>
<protein>
    <submittedName>
        <fullName evidence="8">Sigma-70 family RNA polymerase sigma factor</fullName>
    </submittedName>
</protein>
<feature type="domain" description="RNA polymerase sigma-70 region 4" evidence="7">
    <location>
        <begin position="136"/>
        <end position="184"/>
    </location>
</feature>
<dbReference type="RefSeq" id="WP_318598843.1">
    <property type="nucleotide sequence ID" value="NZ_JAWSTH010000056.1"/>
</dbReference>
<evidence type="ECO:0000256" key="1">
    <source>
        <dbReference type="ARBA" id="ARBA00010641"/>
    </source>
</evidence>
<dbReference type="InterPro" id="IPR013324">
    <property type="entry name" value="RNA_pol_sigma_r3/r4-like"/>
</dbReference>
<name>A0ABU4HT09_9ACTN</name>
<dbReference type="PANTHER" id="PTHR43133:SF62">
    <property type="entry name" value="RNA POLYMERASE SIGMA FACTOR SIGZ"/>
    <property type="match status" value="1"/>
</dbReference>
<dbReference type="SUPFAM" id="SSF88946">
    <property type="entry name" value="Sigma2 domain of RNA polymerase sigma factors"/>
    <property type="match status" value="1"/>
</dbReference>
<dbReference type="PANTHER" id="PTHR43133">
    <property type="entry name" value="RNA POLYMERASE ECF-TYPE SIGMA FACTO"/>
    <property type="match status" value="1"/>
</dbReference>
<dbReference type="Pfam" id="PF04542">
    <property type="entry name" value="Sigma70_r2"/>
    <property type="match status" value="1"/>
</dbReference>
<dbReference type="CDD" id="cd06171">
    <property type="entry name" value="Sigma70_r4"/>
    <property type="match status" value="1"/>
</dbReference>
<evidence type="ECO:0000256" key="5">
    <source>
        <dbReference type="ARBA" id="ARBA00023163"/>
    </source>
</evidence>
<evidence type="ECO:0000256" key="3">
    <source>
        <dbReference type="ARBA" id="ARBA00023082"/>
    </source>
</evidence>
<dbReference type="InterPro" id="IPR013325">
    <property type="entry name" value="RNA_pol_sigma_r2"/>
</dbReference>
<proteinExistence type="inferred from homology"/>
<keyword evidence="4" id="KW-0238">DNA-binding</keyword>
<dbReference type="NCBIfam" id="TIGR02937">
    <property type="entry name" value="sigma70-ECF"/>
    <property type="match status" value="1"/>
</dbReference>
<keyword evidence="2" id="KW-0805">Transcription regulation</keyword>
<dbReference type="EMBL" id="JAWSTH010000056">
    <property type="protein sequence ID" value="MDW5596457.1"/>
    <property type="molecule type" value="Genomic_DNA"/>
</dbReference>
<organism evidence="8 9">
    <name type="scientific">Conexibacter stalactiti</name>
    <dbReference type="NCBI Taxonomy" id="1940611"/>
    <lineage>
        <taxon>Bacteria</taxon>
        <taxon>Bacillati</taxon>
        <taxon>Actinomycetota</taxon>
        <taxon>Thermoleophilia</taxon>
        <taxon>Solirubrobacterales</taxon>
        <taxon>Conexibacteraceae</taxon>
        <taxon>Conexibacter</taxon>
    </lineage>
</organism>